<keyword evidence="4" id="KW-1185">Reference proteome</keyword>
<feature type="signal peptide" evidence="2">
    <location>
        <begin position="1"/>
        <end position="29"/>
    </location>
</feature>
<organism evidence="3 4">
    <name type="scientific">Mycolicibacterium iranicum</name>
    <name type="common">Mycobacterium iranicum</name>
    <dbReference type="NCBI Taxonomy" id="912594"/>
    <lineage>
        <taxon>Bacteria</taxon>
        <taxon>Bacillati</taxon>
        <taxon>Actinomycetota</taxon>
        <taxon>Actinomycetes</taxon>
        <taxon>Mycobacteriales</taxon>
        <taxon>Mycobacteriaceae</taxon>
        <taxon>Mycolicibacterium</taxon>
    </lineage>
</organism>
<evidence type="ECO:0000256" key="1">
    <source>
        <dbReference type="SAM" id="Phobius"/>
    </source>
</evidence>
<accession>A0A839QDW2</accession>
<feature type="chain" id="PRO_5032302957" description="MFS transporter" evidence="2">
    <location>
        <begin position="30"/>
        <end position="179"/>
    </location>
</feature>
<dbReference type="AlphaFoldDB" id="A0A839QDW2"/>
<evidence type="ECO:0000256" key="2">
    <source>
        <dbReference type="SAM" id="SignalP"/>
    </source>
</evidence>
<evidence type="ECO:0000313" key="3">
    <source>
        <dbReference type="EMBL" id="MBB2991462.1"/>
    </source>
</evidence>
<protein>
    <recommendedName>
        <fullName evidence="5">MFS transporter</fullName>
    </recommendedName>
</protein>
<feature type="transmembrane region" description="Helical" evidence="1">
    <location>
        <begin position="104"/>
        <end position="135"/>
    </location>
</feature>
<evidence type="ECO:0008006" key="5">
    <source>
        <dbReference type="Google" id="ProtNLM"/>
    </source>
</evidence>
<dbReference type="RefSeq" id="WP_183469197.1">
    <property type="nucleotide sequence ID" value="NZ_JACHVU010000006.1"/>
</dbReference>
<name>A0A839QDW2_MYCIR</name>
<keyword evidence="1" id="KW-0812">Transmembrane</keyword>
<proteinExistence type="predicted"/>
<reference evidence="3 4" key="1">
    <citation type="submission" date="2020-08" db="EMBL/GenBank/DDBJ databases">
        <title>The Agave Microbiome: Exploring the role of microbial communities in plant adaptations to desert environments.</title>
        <authorList>
            <person name="Partida-Martinez L.P."/>
        </authorList>
    </citation>
    <scope>NUCLEOTIDE SEQUENCE [LARGE SCALE GENOMIC DNA]</scope>
    <source>
        <strain evidence="3 4">AT2.18</strain>
    </source>
</reference>
<comment type="caution">
    <text evidence="3">The sequence shown here is derived from an EMBL/GenBank/DDBJ whole genome shotgun (WGS) entry which is preliminary data.</text>
</comment>
<keyword evidence="1" id="KW-0472">Membrane</keyword>
<keyword evidence="2" id="KW-0732">Signal</keyword>
<gene>
    <name evidence="3" type="ORF">FHR72_002947</name>
</gene>
<feature type="transmembrane region" description="Helical" evidence="1">
    <location>
        <begin position="39"/>
        <end position="58"/>
    </location>
</feature>
<keyword evidence="1" id="KW-1133">Transmembrane helix</keyword>
<feature type="transmembrane region" description="Helical" evidence="1">
    <location>
        <begin position="65"/>
        <end position="84"/>
    </location>
</feature>
<dbReference type="Proteomes" id="UP000550501">
    <property type="component" value="Unassembled WGS sequence"/>
</dbReference>
<sequence>MRTPKARARGVRGALVGVSSAATTTGAHAAGGGGLPTGTALVLTLLLCATVGALIGSLRLTGRRTAWAATAAALGVAQFAGHAALTVAGHHHHGVDLAPGPAMIAAHVAAAIVLGGAISAAEYLYVVCASVLCWLQLFTRRAARPAPRIRRRATKVVVARPVLVTGRGMRAPPRGFATA</sequence>
<dbReference type="EMBL" id="JACHVU010000006">
    <property type="protein sequence ID" value="MBB2991462.1"/>
    <property type="molecule type" value="Genomic_DNA"/>
</dbReference>
<evidence type="ECO:0000313" key="4">
    <source>
        <dbReference type="Proteomes" id="UP000550501"/>
    </source>
</evidence>